<evidence type="ECO:0000313" key="3">
    <source>
        <dbReference type="Proteomes" id="UP000321816"/>
    </source>
</evidence>
<proteinExistence type="predicted"/>
<dbReference type="RefSeq" id="WP_147805188.1">
    <property type="nucleotide sequence ID" value="NZ_CP144914.1"/>
</dbReference>
<feature type="transmembrane region" description="Helical" evidence="1">
    <location>
        <begin position="68"/>
        <end position="88"/>
    </location>
</feature>
<evidence type="ECO:0000256" key="1">
    <source>
        <dbReference type="SAM" id="Phobius"/>
    </source>
</evidence>
<dbReference type="EMBL" id="CP144914">
    <property type="protein sequence ID" value="WWD79024.1"/>
    <property type="molecule type" value="Genomic_DNA"/>
</dbReference>
<dbReference type="NCBIfam" id="TIGR04104">
    <property type="entry name" value="cxxc_20_cxxc"/>
    <property type="match status" value="1"/>
</dbReference>
<dbReference type="Proteomes" id="UP000321816">
    <property type="component" value="Chromosome"/>
</dbReference>
<keyword evidence="1" id="KW-1133">Transmembrane helix</keyword>
<name>A0A5C7FFW8_9BACI</name>
<keyword evidence="1" id="KW-0812">Transmembrane</keyword>
<sequence>MKLPHCSRCNYFFKWRELLIGFGQRKCPECGAYQYITAQKRRQGMWIGPAAALGTVVIVQLVDPPFSVLWPFAVLVVILAILVNPFFLEFTEKEEPLF</sequence>
<keyword evidence="1" id="KW-0472">Membrane</keyword>
<dbReference type="InterPro" id="IPR026369">
    <property type="entry name" value="CxxC_20_CxxC"/>
</dbReference>
<evidence type="ECO:0000313" key="2">
    <source>
        <dbReference type="EMBL" id="WWD79024.1"/>
    </source>
</evidence>
<protein>
    <submittedName>
        <fullName evidence="2">TIGR04104 family putative zinc finger protein</fullName>
    </submittedName>
</protein>
<reference evidence="2 3" key="1">
    <citation type="submission" date="2024-01" db="EMBL/GenBank/DDBJ databases">
        <title>Complete Genome Sequence of Alkalicoccus halolimnae BZ-SZ-XJ29T, a Moderately Halophilic Bacterium Isolated from a Salt Lake.</title>
        <authorList>
            <person name="Zhao B."/>
        </authorList>
    </citation>
    <scope>NUCLEOTIDE SEQUENCE [LARGE SCALE GENOMIC DNA]</scope>
    <source>
        <strain evidence="2 3">BZ-SZ-XJ29</strain>
    </source>
</reference>
<feature type="transmembrane region" description="Helical" evidence="1">
    <location>
        <begin position="44"/>
        <end position="62"/>
    </location>
</feature>
<dbReference type="AlphaFoldDB" id="A0A5C7FFW8"/>
<dbReference type="OrthoDB" id="2418141at2"/>
<dbReference type="KEGG" id="ahal:FTX54_011385"/>
<accession>A0A5C7FFW8</accession>
<organism evidence="2 3">
    <name type="scientific">Alkalicoccus halolimnae</name>
    <dbReference type="NCBI Taxonomy" id="1667239"/>
    <lineage>
        <taxon>Bacteria</taxon>
        <taxon>Bacillati</taxon>
        <taxon>Bacillota</taxon>
        <taxon>Bacilli</taxon>
        <taxon>Bacillales</taxon>
        <taxon>Bacillaceae</taxon>
        <taxon>Alkalicoccus</taxon>
    </lineage>
</organism>
<gene>
    <name evidence="2" type="ORF">FTX54_011385</name>
</gene>
<keyword evidence="3" id="KW-1185">Reference proteome</keyword>